<name>A0A6C2CWA3_9RHOO</name>
<dbReference type="RefSeq" id="WP_148579067.1">
    <property type="nucleotide sequence ID" value="NZ_SDKK01000009.1"/>
</dbReference>
<dbReference type="Pfam" id="PF01522">
    <property type="entry name" value="Polysacc_deac_1"/>
    <property type="match status" value="1"/>
</dbReference>
<dbReference type="AlphaFoldDB" id="A0A6C2CWA3"/>
<dbReference type="InterPro" id="IPR051398">
    <property type="entry name" value="Polysacch_Deacetylase"/>
</dbReference>
<dbReference type="InterPro" id="IPR011330">
    <property type="entry name" value="Glyco_hydro/deAcase_b/a-brl"/>
</dbReference>
<sequence length="255" mass="27795">MSRIHILMYHRVGDFPQRMPSHRAQYCDLPRFKAQMSMLRQLGYNVVSLDAAVAALRGEARLPSRSVVLTFDDGYVDFLEHAAPVLLAHGYPATVYAVAGLLGQANAWVASEGLTQAPLMNVAQLREVHAMGFSIGSHTVTHPRLITLETPRIVEELGASKRMLEDVLGGCVEHLCYPYGSHDIRAVEAASAAGYVSGTTCQWGPATPADDLLTLPRKAVSQGTTAFRLFWMLLARNRARGQAIRRDTGAGPTGR</sequence>
<accession>A0A6C2CWA3</accession>
<dbReference type="EMBL" id="SDKK01000009">
    <property type="protein sequence ID" value="TYC58367.1"/>
    <property type="molecule type" value="Genomic_DNA"/>
</dbReference>
<evidence type="ECO:0000313" key="4">
    <source>
        <dbReference type="EMBL" id="TYC58367.1"/>
    </source>
</evidence>
<dbReference type="PANTHER" id="PTHR34216:SF3">
    <property type="entry name" value="POLY-BETA-1,6-N-ACETYL-D-GLUCOSAMINE N-DEACETYLASE"/>
    <property type="match status" value="1"/>
</dbReference>
<gene>
    <name evidence="4" type="ORF">ETQ85_10790</name>
</gene>
<evidence type="ECO:0000256" key="1">
    <source>
        <dbReference type="ARBA" id="ARBA00004613"/>
    </source>
</evidence>
<dbReference type="GO" id="GO:0016810">
    <property type="term" value="F:hydrolase activity, acting on carbon-nitrogen (but not peptide) bonds"/>
    <property type="evidence" value="ECO:0007669"/>
    <property type="project" value="InterPro"/>
</dbReference>
<keyword evidence="2" id="KW-0732">Signal</keyword>
<reference evidence="4 5" key="1">
    <citation type="submission" date="2019-01" db="EMBL/GenBank/DDBJ databases">
        <title>Zoogloea oleivorans genome sequencing and assembly.</title>
        <authorList>
            <person name="Tancsics A."/>
            <person name="Farkas M."/>
            <person name="Kriszt B."/>
            <person name="Maroti G."/>
            <person name="Horvath B."/>
        </authorList>
    </citation>
    <scope>NUCLEOTIDE SEQUENCE [LARGE SCALE GENOMIC DNA]</scope>
    <source>
        <strain evidence="4 5">Buc</strain>
    </source>
</reference>
<protein>
    <submittedName>
        <fullName evidence="4">Polysaccharide deacetylase family protein</fullName>
    </submittedName>
</protein>
<evidence type="ECO:0000259" key="3">
    <source>
        <dbReference type="PROSITE" id="PS51677"/>
    </source>
</evidence>
<comment type="caution">
    <text evidence="4">The sequence shown here is derived from an EMBL/GenBank/DDBJ whole genome shotgun (WGS) entry which is preliminary data.</text>
</comment>
<dbReference type="OrthoDB" id="9814639at2"/>
<feature type="domain" description="NodB homology" evidence="3">
    <location>
        <begin position="65"/>
        <end position="255"/>
    </location>
</feature>
<dbReference type="InterPro" id="IPR002509">
    <property type="entry name" value="NODB_dom"/>
</dbReference>
<comment type="subcellular location">
    <subcellularLocation>
        <location evidence="1">Secreted</location>
    </subcellularLocation>
</comment>
<evidence type="ECO:0000313" key="5">
    <source>
        <dbReference type="Proteomes" id="UP000389128"/>
    </source>
</evidence>
<dbReference type="PANTHER" id="PTHR34216">
    <property type="match status" value="1"/>
</dbReference>
<dbReference type="SUPFAM" id="SSF88713">
    <property type="entry name" value="Glycoside hydrolase/deacetylase"/>
    <property type="match status" value="1"/>
</dbReference>
<evidence type="ECO:0000256" key="2">
    <source>
        <dbReference type="ARBA" id="ARBA00022729"/>
    </source>
</evidence>
<organism evidence="4 5">
    <name type="scientific">Zoogloea oleivorans</name>
    <dbReference type="NCBI Taxonomy" id="1552750"/>
    <lineage>
        <taxon>Bacteria</taxon>
        <taxon>Pseudomonadati</taxon>
        <taxon>Pseudomonadota</taxon>
        <taxon>Betaproteobacteria</taxon>
        <taxon>Rhodocyclales</taxon>
        <taxon>Zoogloeaceae</taxon>
        <taxon>Zoogloea</taxon>
    </lineage>
</organism>
<dbReference type="PROSITE" id="PS51677">
    <property type="entry name" value="NODB"/>
    <property type="match status" value="1"/>
</dbReference>
<dbReference type="CDD" id="cd10918">
    <property type="entry name" value="CE4_NodB_like_5s_6s"/>
    <property type="match status" value="1"/>
</dbReference>
<dbReference type="GO" id="GO:0005975">
    <property type="term" value="P:carbohydrate metabolic process"/>
    <property type="evidence" value="ECO:0007669"/>
    <property type="project" value="InterPro"/>
</dbReference>
<proteinExistence type="predicted"/>
<keyword evidence="5" id="KW-1185">Reference proteome</keyword>
<dbReference type="Proteomes" id="UP000389128">
    <property type="component" value="Unassembled WGS sequence"/>
</dbReference>
<dbReference type="GO" id="GO:0005576">
    <property type="term" value="C:extracellular region"/>
    <property type="evidence" value="ECO:0007669"/>
    <property type="project" value="UniProtKB-SubCell"/>
</dbReference>
<dbReference type="Gene3D" id="3.20.20.370">
    <property type="entry name" value="Glycoside hydrolase/deacetylase"/>
    <property type="match status" value="1"/>
</dbReference>